<dbReference type="Proteomes" id="UP000196125">
    <property type="component" value="Unassembled WGS sequence"/>
</dbReference>
<dbReference type="AlphaFoldDB" id="A0A1Y6ITJ1"/>
<dbReference type="RefSeq" id="WP_087481018.1">
    <property type="nucleotide sequence ID" value="NZ_AP024884.1"/>
</dbReference>
<keyword evidence="4" id="KW-1185">Reference proteome</keyword>
<evidence type="ECO:0000313" key="2">
    <source>
        <dbReference type="EMBL" id="SMS00975.1"/>
    </source>
</evidence>
<organism evidence="2 3">
    <name type="scientific">Vibrio mangrovi</name>
    <dbReference type="NCBI Taxonomy" id="474394"/>
    <lineage>
        <taxon>Bacteria</taxon>
        <taxon>Pseudomonadati</taxon>
        <taxon>Pseudomonadota</taxon>
        <taxon>Gammaproteobacteria</taxon>
        <taxon>Vibrionales</taxon>
        <taxon>Vibrionaceae</taxon>
        <taxon>Vibrio</taxon>
    </lineage>
</organism>
<accession>A0A1Y6ITJ1</accession>
<name>A0A1Y6ITJ1_9VIBR</name>
<dbReference type="EMBL" id="JAWRCO010000002">
    <property type="protein sequence ID" value="MDW6004684.1"/>
    <property type="molecule type" value="Genomic_DNA"/>
</dbReference>
<dbReference type="OrthoDB" id="5863294at2"/>
<reference evidence="1 4" key="2">
    <citation type="submission" date="2023-11" db="EMBL/GenBank/DDBJ databases">
        <title>Plant-associative lifestyle of Vibrio porteresiae and its evolutionary dynamics.</title>
        <authorList>
            <person name="Rameshkumar N."/>
            <person name="Kirti K."/>
        </authorList>
    </citation>
    <scope>NUCLEOTIDE SEQUENCE [LARGE SCALE GENOMIC DNA]</scope>
    <source>
        <strain evidence="1 4">MSSRF38</strain>
    </source>
</reference>
<dbReference type="EMBL" id="FXXI01000003">
    <property type="protein sequence ID" value="SMS00975.1"/>
    <property type="molecule type" value="Genomic_DNA"/>
</dbReference>
<evidence type="ECO:0000313" key="3">
    <source>
        <dbReference type="Proteomes" id="UP000196125"/>
    </source>
</evidence>
<protein>
    <submittedName>
        <fullName evidence="2">Uncharacterized protein</fullName>
    </submittedName>
</protein>
<sequence length="252" mass="28582">MIHEPETKKTGKQKKGSHQRSLYWKYSPIYWPALSSEEAALKIPLKYVSDMIEITVLSPGEWQAFFSILYARKYQEYPDISETCLDDFLRQFSEWGIVAYAKTYNREIYLILQGYRKHLMTLLTSRYFCDNQPQILTLGLGALSIETDMSLATHVISSMEILIGGSRSMLQYLINDEQILSQLGLWHVPLLVQSVTTAGTSMALDESFPVSICVGLGLVLVSVSSPVWETDRKSAFAQKMAEKMSELVVNES</sequence>
<gene>
    <name evidence="1" type="ORF">SBX37_17650</name>
    <name evidence="2" type="ORF">VIM7927_02252</name>
</gene>
<dbReference type="Proteomes" id="UP001283366">
    <property type="component" value="Unassembled WGS sequence"/>
</dbReference>
<proteinExistence type="predicted"/>
<reference evidence="2 3" key="1">
    <citation type="submission" date="2017-05" db="EMBL/GenBank/DDBJ databases">
        <authorList>
            <person name="Song R."/>
            <person name="Chenine A.L."/>
            <person name="Ruprecht R.M."/>
        </authorList>
    </citation>
    <scope>NUCLEOTIDE SEQUENCE [LARGE SCALE GENOMIC DNA]</scope>
    <source>
        <strain evidence="2 3">CECT 7927</strain>
    </source>
</reference>
<evidence type="ECO:0000313" key="4">
    <source>
        <dbReference type="Proteomes" id="UP001283366"/>
    </source>
</evidence>
<evidence type="ECO:0000313" key="1">
    <source>
        <dbReference type="EMBL" id="MDW6004684.1"/>
    </source>
</evidence>